<dbReference type="GO" id="GO:0017038">
    <property type="term" value="P:protein import"/>
    <property type="evidence" value="ECO:0007669"/>
    <property type="project" value="TreeGrafter"/>
</dbReference>
<evidence type="ECO:0000256" key="7">
    <source>
        <dbReference type="ARBA" id="ARBA00023136"/>
    </source>
</evidence>
<dbReference type="PANTHER" id="PTHR30625:SF15">
    <property type="entry name" value="BIOPOLYMER TRANSPORT PROTEIN EXBB"/>
    <property type="match status" value="1"/>
</dbReference>
<dbReference type="InterPro" id="IPR050790">
    <property type="entry name" value="ExbB/TolQ_transport"/>
</dbReference>
<keyword evidence="12" id="KW-1185">Reference proteome</keyword>
<name>A0A4R3K1P0_9FIRM</name>
<comment type="subcellular location">
    <subcellularLocation>
        <location evidence="1">Cell membrane</location>
        <topology evidence="1">Multi-pass membrane protein</topology>
    </subcellularLocation>
    <subcellularLocation>
        <location evidence="8">Membrane</location>
        <topology evidence="8">Multi-pass membrane protein</topology>
    </subcellularLocation>
</comment>
<reference evidence="11 12" key="1">
    <citation type="submission" date="2019-03" db="EMBL/GenBank/DDBJ databases">
        <title>Genomic Encyclopedia of Type Strains, Phase IV (KMG-IV): sequencing the most valuable type-strain genomes for metagenomic binning, comparative biology and taxonomic classification.</title>
        <authorList>
            <person name="Goeker M."/>
        </authorList>
    </citation>
    <scope>NUCLEOTIDE SEQUENCE [LARGE SCALE GENOMIC DNA]</scope>
    <source>
        <strain evidence="11 12">DSM 20467</strain>
    </source>
</reference>
<feature type="transmembrane region" description="Helical" evidence="9">
    <location>
        <begin position="16"/>
        <end position="38"/>
    </location>
</feature>
<evidence type="ECO:0000313" key="12">
    <source>
        <dbReference type="Proteomes" id="UP000295188"/>
    </source>
</evidence>
<gene>
    <name evidence="11" type="ORF">EDC37_1289</name>
</gene>
<evidence type="ECO:0000256" key="9">
    <source>
        <dbReference type="SAM" id="Phobius"/>
    </source>
</evidence>
<dbReference type="OrthoDB" id="4045at2"/>
<keyword evidence="7 9" id="KW-0472">Membrane</keyword>
<sequence length="209" mass="22726">MNFIVQGLEYFHKGGFVMYILLLCSLFVISIGIERALYFTKADSGRKFTEKFYHLMANGKLDEAKALAAQTKGDLALLLQAGMDKVYKGINPVNFFEIQSGISLAKFRSRLYYLSVIVTMAPLLGLLGTISGMISSFSVFNLQEGQASTITGGVGEALIATAMGLCVAIVSLAIHAYFTQRIDNIVTDMEQTFSLVESVDSRGDTNASS</sequence>
<dbReference type="PANTHER" id="PTHR30625">
    <property type="entry name" value="PROTEIN TOLQ"/>
    <property type="match status" value="1"/>
</dbReference>
<evidence type="ECO:0000313" key="11">
    <source>
        <dbReference type="EMBL" id="TCS75756.1"/>
    </source>
</evidence>
<proteinExistence type="inferred from homology"/>
<evidence type="ECO:0000259" key="10">
    <source>
        <dbReference type="Pfam" id="PF01618"/>
    </source>
</evidence>
<keyword evidence="4 9" id="KW-0812">Transmembrane</keyword>
<feature type="domain" description="MotA/TolQ/ExbB proton channel" evidence="10">
    <location>
        <begin position="101"/>
        <end position="190"/>
    </location>
</feature>
<dbReference type="RefSeq" id="WP_132551604.1">
    <property type="nucleotide sequence ID" value="NZ_SMAA01000028.1"/>
</dbReference>
<comment type="similarity">
    <text evidence="8">Belongs to the exbB/tolQ family.</text>
</comment>
<accession>A0A4R3K1P0</accession>
<keyword evidence="3" id="KW-1003">Cell membrane</keyword>
<keyword evidence="5 8" id="KW-0653">Protein transport</keyword>
<keyword evidence="6 9" id="KW-1133">Transmembrane helix</keyword>
<dbReference type="Proteomes" id="UP000295188">
    <property type="component" value="Unassembled WGS sequence"/>
</dbReference>
<protein>
    <submittedName>
        <fullName evidence="11">Biopolymer transport protein ExbB</fullName>
    </submittedName>
</protein>
<evidence type="ECO:0000256" key="8">
    <source>
        <dbReference type="RuleBase" id="RU004057"/>
    </source>
</evidence>
<dbReference type="EMBL" id="SMAA01000028">
    <property type="protein sequence ID" value="TCS75756.1"/>
    <property type="molecule type" value="Genomic_DNA"/>
</dbReference>
<evidence type="ECO:0000256" key="4">
    <source>
        <dbReference type="ARBA" id="ARBA00022692"/>
    </source>
</evidence>
<evidence type="ECO:0000256" key="1">
    <source>
        <dbReference type="ARBA" id="ARBA00004651"/>
    </source>
</evidence>
<evidence type="ECO:0000256" key="5">
    <source>
        <dbReference type="ARBA" id="ARBA00022927"/>
    </source>
</evidence>
<dbReference type="InterPro" id="IPR002898">
    <property type="entry name" value="MotA_ExbB_proton_chnl"/>
</dbReference>
<dbReference type="Pfam" id="PF01618">
    <property type="entry name" value="MotA_ExbB"/>
    <property type="match status" value="1"/>
</dbReference>
<evidence type="ECO:0000256" key="3">
    <source>
        <dbReference type="ARBA" id="ARBA00022475"/>
    </source>
</evidence>
<organism evidence="11 12">
    <name type="scientific">Pectinatus cerevisiiphilus</name>
    <dbReference type="NCBI Taxonomy" id="86956"/>
    <lineage>
        <taxon>Bacteria</taxon>
        <taxon>Bacillati</taxon>
        <taxon>Bacillota</taxon>
        <taxon>Negativicutes</taxon>
        <taxon>Selenomonadales</taxon>
        <taxon>Selenomonadaceae</taxon>
        <taxon>Pectinatus</taxon>
    </lineage>
</organism>
<feature type="transmembrane region" description="Helical" evidence="9">
    <location>
        <begin position="111"/>
        <end position="137"/>
    </location>
</feature>
<comment type="caution">
    <text evidence="11">The sequence shown here is derived from an EMBL/GenBank/DDBJ whole genome shotgun (WGS) entry which is preliminary data.</text>
</comment>
<keyword evidence="2 8" id="KW-0813">Transport</keyword>
<dbReference type="AlphaFoldDB" id="A0A4R3K1P0"/>
<evidence type="ECO:0000256" key="6">
    <source>
        <dbReference type="ARBA" id="ARBA00022989"/>
    </source>
</evidence>
<evidence type="ECO:0000256" key="2">
    <source>
        <dbReference type="ARBA" id="ARBA00022448"/>
    </source>
</evidence>
<dbReference type="GO" id="GO:0005886">
    <property type="term" value="C:plasma membrane"/>
    <property type="evidence" value="ECO:0007669"/>
    <property type="project" value="UniProtKB-SubCell"/>
</dbReference>
<feature type="transmembrane region" description="Helical" evidence="9">
    <location>
        <begin position="157"/>
        <end position="178"/>
    </location>
</feature>